<organism evidence="8 9">
    <name type="scientific">Exophiala spinifera</name>
    <dbReference type="NCBI Taxonomy" id="91928"/>
    <lineage>
        <taxon>Eukaryota</taxon>
        <taxon>Fungi</taxon>
        <taxon>Dikarya</taxon>
        <taxon>Ascomycota</taxon>
        <taxon>Pezizomycotina</taxon>
        <taxon>Eurotiomycetes</taxon>
        <taxon>Chaetothyriomycetidae</taxon>
        <taxon>Chaetothyriales</taxon>
        <taxon>Herpotrichiellaceae</taxon>
        <taxon>Exophiala</taxon>
    </lineage>
</organism>
<keyword evidence="3 6" id="KW-0479">Metal-binding</keyword>
<dbReference type="GO" id="GO:0034079">
    <property type="term" value="P:butanediol biosynthetic process"/>
    <property type="evidence" value="ECO:0007669"/>
    <property type="project" value="TreeGrafter"/>
</dbReference>
<evidence type="ECO:0000256" key="6">
    <source>
        <dbReference type="RuleBase" id="RU361277"/>
    </source>
</evidence>
<evidence type="ECO:0000256" key="2">
    <source>
        <dbReference type="ARBA" id="ARBA00008072"/>
    </source>
</evidence>
<feature type="domain" description="Enoyl reductase (ER)" evidence="7">
    <location>
        <begin position="17"/>
        <end position="376"/>
    </location>
</feature>
<dbReference type="PROSITE" id="PS00059">
    <property type="entry name" value="ADH_ZINC"/>
    <property type="match status" value="1"/>
</dbReference>
<dbReference type="Gene3D" id="3.40.50.720">
    <property type="entry name" value="NAD(P)-binding Rossmann-like Domain"/>
    <property type="match status" value="1"/>
</dbReference>
<evidence type="ECO:0000313" key="8">
    <source>
        <dbReference type="EMBL" id="KIW19142.1"/>
    </source>
</evidence>
<reference evidence="8 9" key="1">
    <citation type="submission" date="2015-01" db="EMBL/GenBank/DDBJ databases">
        <title>The Genome Sequence of Exophiala spinifera CBS89968.</title>
        <authorList>
            <consortium name="The Broad Institute Genomics Platform"/>
            <person name="Cuomo C."/>
            <person name="de Hoog S."/>
            <person name="Gorbushina A."/>
            <person name="Stielow B."/>
            <person name="Teixiera M."/>
            <person name="Abouelleil A."/>
            <person name="Chapman S.B."/>
            <person name="Priest M."/>
            <person name="Young S.K."/>
            <person name="Wortman J."/>
            <person name="Nusbaum C."/>
            <person name="Birren B."/>
        </authorList>
    </citation>
    <scope>NUCLEOTIDE SEQUENCE [LARGE SCALE GENOMIC DNA]</scope>
    <source>
        <strain evidence="8 9">CBS 89968</strain>
    </source>
</reference>
<dbReference type="CDD" id="cd08233">
    <property type="entry name" value="butanediol_DH_like"/>
    <property type="match status" value="1"/>
</dbReference>
<dbReference type="AlphaFoldDB" id="A0A0D2A2H6"/>
<comment type="similarity">
    <text evidence="2 6">Belongs to the zinc-containing alcohol dehydrogenase family.</text>
</comment>
<evidence type="ECO:0000256" key="5">
    <source>
        <dbReference type="ARBA" id="ARBA00023002"/>
    </source>
</evidence>
<proteinExistence type="inferred from homology"/>
<gene>
    <name evidence="8" type="ORF">PV08_03434</name>
</gene>
<evidence type="ECO:0000256" key="4">
    <source>
        <dbReference type="ARBA" id="ARBA00022833"/>
    </source>
</evidence>
<dbReference type="Proteomes" id="UP000053328">
    <property type="component" value="Unassembled WGS sequence"/>
</dbReference>
<dbReference type="RefSeq" id="XP_016239358.1">
    <property type="nucleotide sequence ID" value="XM_016377788.1"/>
</dbReference>
<dbReference type="OrthoDB" id="3941538at2759"/>
<dbReference type="SUPFAM" id="SSF51735">
    <property type="entry name" value="NAD(P)-binding Rossmann-fold domains"/>
    <property type="match status" value="1"/>
</dbReference>
<accession>A0A0D2A2H6</accession>
<keyword evidence="5" id="KW-0560">Oxidoreductase</keyword>
<evidence type="ECO:0000256" key="3">
    <source>
        <dbReference type="ARBA" id="ARBA00022723"/>
    </source>
</evidence>
<dbReference type="SMART" id="SM00829">
    <property type="entry name" value="PKS_ER"/>
    <property type="match status" value="1"/>
</dbReference>
<dbReference type="InterPro" id="IPR013154">
    <property type="entry name" value="ADH-like_N"/>
</dbReference>
<dbReference type="Gene3D" id="3.90.180.10">
    <property type="entry name" value="Medium-chain alcohol dehydrogenases, catalytic domain"/>
    <property type="match status" value="1"/>
</dbReference>
<dbReference type="VEuPathDB" id="FungiDB:PV08_03434"/>
<dbReference type="InterPro" id="IPR011032">
    <property type="entry name" value="GroES-like_sf"/>
</dbReference>
<dbReference type="EMBL" id="KN847493">
    <property type="protein sequence ID" value="KIW19142.1"/>
    <property type="molecule type" value="Genomic_DNA"/>
</dbReference>
<dbReference type="Pfam" id="PF00107">
    <property type="entry name" value="ADH_zinc_N"/>
    <property type="match status" value="1"/>
</dbReference>
<dbReference type="HOGENOM" id="CLU_026673_11_0_1"/>
<evidence type="ECO:0000313" key="9">
    <source>
        <dbReference type="Proteomes" id="UP000053328"/>
    </source>
</evidence>
<keyword evidence="9" id="KW-1185">Reference proteome</keyword>
<dbReference type="PANTHER" id="PTHR43161:SF23">
    <property type="entry name" value="(R,R)-BUTANEDIOL DEHYDROGENASE-RELATED"/>
    <property type="match status" value="1"/>
</dbReference>
<comment type="cofactor">
    <cofactor evidence="1 6">
        <name>Zn(2+)</name>
        <dbReference type="ChEBI" id="CHEBI:29105"/>
    </cofactor>
</comment>
<dbReference type="GO" id="GO:0008270">
    <property type="term" value="F:zinc ion binding"/>
    <property type="evidence" value="ECO:0007669"/>
    <property type="project" value="InterPro"/>
</dbReference>
<dbReference type="SUPFAM" id="SSF50129">
    <property type="entry name" value="GroES-like"/>
    <property type="match status" value="1"/>
</dbReference>
<dbReference type="InterPro" id="IPR013149">
    <property type="entry name" value="ADH-like_C"/>
</dbReference>
<dbReference type="InterPro" id="IPR036291">
    <property type="entry name" value="NAD(P)-bd_dom_sf"/>
</dbReference>
<dbReference type="InterPro" id="IPR020843">
    <property type="entry name" value="ER"/>
</dbReference>
<name>A0A0D2A2H6_9EURO</name>
<dbReference type="InterPro" id="IPR002328">
    <property type="entry name" value="ADH_Zn_CS"/>
</dbReference>
<evidence type="ECO:0000259" key="7">
    <source>
        <dbReference type="SMART" id="SM00829"/>
    </source>
</evidence>
<sequence>MATATMTTSTHPALRIHAREKLQLDNIPSLPCGPNEVRLKIAFCGICGSDIHEYQALPIFAPPPGGKHHATGVELPVVMGHEMSGTVTEVGSAVRDLEVGQNVAVCPSLDDRSYNEPPCSSCRRGKVNICKRFATYGLSASGGGFSTEIVVKDFNCFPLPSSVSLKVGALTEPLAVAWHSIRTSGFQKGQTALILGAGPIGLAILLLLRVWDASKVVVTEVTEARQLQAQKFGADLVINPLQKPAGSSSQVPPNPVVDAVRTFSEDGVDVAFDATGLQSTLDTALAATRPGGTIFNVAIHEKPLSLNLNDIAFLEKRLLGGICYTKEDYEQVINAMGSGKIPFEQMITSVVPLTNAIEGGFMELIQNKAKHVKILIQPDQD</sequence>
<dbReference type="GO" id="GO:0000721">
    <property type="term" value="F:(R,R)-butanediol dehydrogenase activity"/>
    <property type="evidence" value="ECO:0007669"/>
    <property type="project" value="TreeGrafter"/>
</dbReference>
<dbReference type="GeneID" id="27330517"/>
<dbReference type="STRING" id="91928.A0A0D2A2H6"/>
<dbReference type="Pfam" id="PF08240">
    <property type="entry name" value="ADH_N"/>
    <property type="match status" value="1"/>
</dbReference>
<evidence type="ECO:0000256" key="1">
    <source>
        <dbReference type="ARBA" id="ARBA00001947"/>
    </source>
</evidence>
<dbReference type="GO" id="GO:0005737">
    <property type="term" value="C:cytoplasm"/>
    <property type="evidence" value="ECO:0007669"/>
    <property type="project" value="TreeGrafter"/>
</dbReference>
<dbReference type="PANTHER" id="PTHR43161">
    <property type="entry name" value="SORBITOL DEHYDROGENASE"/>
    <property type="match status" value="1"/>
</dbReference>
<keyword evidence="4 6" id="KW-0862">Zinc</keyword>
<protein>
    <recommendedName>
        <fullName evidence="7">Enoyl reductase (ER) domain-containing protein</fullName>
    </recommendedName>
</protein>